<gene>
    <name evidence="3" type="ORF">BOVATA_034390</name>
</gene>
<feature type="compositionally biased region" description="Polar residues" evidence="2">
    <location>
        <begin position="441"/>
        <end position="523"/>
    </location>
</feature>
<evidence type="ECO:0000256" key="2">
    <source>
        <dbReference type="SAM" id="MobiDB-lite"/>
    </source>
</evidence>
<evidence type="ECO:0000256" key="1">
    <source>
        <dbReference type="SAM" id="Coils"/>
    </source>
</evidence>
<evidence type="ECO:0000313" key="4">
    <source>
        <dbReference type="Proteomes" id="UP000236319"/>
    </source>
</evidence>
<sequence>MAPHGIPLNTLKQCLEFLQWLHKGGGKHRLQEVSQTLYDRIKTHFDSKFVSVENVEKGLRPFLSAVSKFYERLCYKAEAGKYVTKSAEDISNALLDCHPKFFAAMYFLQYCVNNTFGTLGGGGWEKNYPGYENKPWLGRNDWGGDLQEYLRSKDPKDYGGIIPGGFGYEEVRYGHTDLNGYAQGTRMYVDLEKIVSKVEKYNFFRSVFVSSAIGDSANRNESTANAVSLVRTFCDIVLGEEGQEGGELIHALNDGLRQQVSSTENSICWKDLKDHCAQLRKKFDTFFEQNKRFDSIGQSTDLKNLHKEELATRAAHWMRTHLTKVRGNLSQIRTDEGVLGLQQTDLGEYFTNNLFPYGFIFKDRFMGSTREVDRLKQDWRTVIEELRRDRDGDLDKLNDILHGKNRESCPEDPKEVVPEKKVPVTPPKKPEVPPATEDTEAQNQGKKADGTPNQGKKSEGAQNQGKKAEGAQNQGKKSEGAQNQGKKSEGAQNQGKKSEGAQNQGKKSEGAQNQGKTSHGTPNQGSGQGGDTSSGPTVLKAPATTQPPGDTRAADQPEPTTEKGTQGAKGDTGRQEPAVTVDLASSQDTSSPVTTSVLTPTQGSVVSPKFSPPPAAPPSVPAPAGQPGGTVQGSPAGVTPSLQPVVSRVTVSTQTPSVSGSGTGSTGGQGTGRSGGQNVGQPTGAGSDHGLSSVRTTSDGTASGGGSGGSGSGDKVVPQSVPNVSKKQCKSDEYLVKDSGGNEMCFRNPQNPAPTKSYGPNLSPDFLKKLRKQEADVLKKAEEEEERRRQQYLQYYYPKTFHQIPTAVESSATMGLDGVDVSNESLYDPGLWWEQRYRNDWNYPKQLVEWTAKKEQEKFERNLEEAKQNVSKQLKDTWILQELRDDDLGHVVVPYIHTSMPLPYPEYPDPLAPKALSLSGSVIDSPPPETDDPVPGPGTLGGCVSVGA</sequence>
<dbReference type="EMBL" id="BDSA01000003">
    <property type="protein sequence ID" value="GBE61946.1"/>
    <property type="molecule type" value="Genomic_DNA"/>
</dbReference>
<organism evidence="3 4">
    <name type="scientific">Babesia ovata</name>
    <dbReference type="NCBI Taxonomy" id="189622"/>
    <lineage>
        <taxon>Eukaryota</taxon>
        <taxon>Sar</taxon>
        <taxon>Alveolata</taxon>
        <taxon>Apicomplexa</taxon>
        <taxon>Aconoidasida</taxon>
        <taxon>Piroplasmida</taxon>
        <taxon>Babesiidae</taxon>
        <taxon>Babesia</taxon>
    </lineage>
</organism>
<feature type="compositionally biased region" description="Polar residues" evidence="2">
    <location>
        <begin position="748"/>
        <end position="760"/>
    </location>
</feature>
<feature type="region of interest" description="Disordered" evidence="2">
    <location>
        <begin position="395"/>
        <end position="764"/>
    </location>
</feature>
<feature type="coiled-coil region" evidence="1">
    <location>
        <begin position="849"/>
        <end position="876"/>
    </location>
</feature>
<accession>A0A2H6KG27</accession>
<dbReference type="RefSeq" id="XP_028868189.1">
    <property type="nucleotide sequence ID" value="XM_029012356.1"/>
</dbReference>
<proteinExistence type="predicted"/>
<feature type="compositionally biased region" description="Gly residues" evidence="2">
    <location>
        <begin position="702"/>
        <end position="712"/>
    </location>
</feature>
<dbReference type="VEuPathDB" id="PiroplasmaDB:BOVATA_034390"/>
<evidence type="ECO:0000313" key="3">
    <source>
        <dbReference type="EMBL" id="GBE61946.1"/>
    </source>
</evidence>
<dbReference type="AlphaFoldDB" id="A0A2H6KG27"/>
<dbReference type="Proteomes" id="UP000236319">
    <property type="component" value="Unassembled WGS sequence"/>
</dbReference>
<keyword evidence="4" id="KW-1185">Reference proteome</keyword>
<comment type="caution">
    <text evidence="3">The sequence shown here is derived from an EMBL/GenBank/DDBJ whole genome shotgun (WGS) entry which is preliminary data.</text>
</comment>
<feature type="compositionally biased region" description="Low complexity" evidence="2">
    <location>
        <begin position="589"/>
        <end position="609"/>
    </location>
</feature>
<dbReference type="OrthoDB" id="367190at2759"/>
<feature type="compositionally biased region" description="Low complexity" evidence="2">
    <location>
        <begin position="643"/>
        <end position="660"/>
    </location>
</feature>
<feature type="compositionally biased region" description="Pro residues" evidence="2">
    <location>
        <begin position="610"/>
        <end position="621"/>
    </location>
</feature>
<name>A0A2H6KG27_9APIC</name>
<dbReference type="GeneID" id="39875716"/>
<feature type="compositionally biased region" description="Gly residues" evidence="2">
    <location>
        <begin position="661"/>
        <end position="678"/>
    </location>
</feature>
<feature type="region of interest" description="Disordered" evidence="2">
    <location>
        <begin position="915"/>
        <end position="948"/>
    </location>
</feature>
<keyword evidence="1" id="KW-0175">Coiled coil</keyword>
<feature type="compositionally biased region" description="Basic and acidic residues" evidence="2">
    <location>
        <begin position="395"/>
        <end position="422"/>
    </location>
</feature>
<reference evidence="3 4" key="1">
    <citation type="journal article" date="2017" name="BMC Genomics">
        <title>Whole-genome assembly of Babesia ovata and comparative genomics between closely related pathogens.</title>
        <authorList>
            <person name="Yamagishi J."/>
            <person name="Asada M."/>
            <person name="Hakimi H."/>
            <person name="Tanaka T.Q."/>
            <person name="Sugimoto C."/>
            <person name="Kawazu S."/>
        </authorList>
    </citation>
    <scope>NUCLEOTIDE SEQUENCE [LARGE SCALE GENOMIC DNA]</scope>
    <source>
        <strain evidence="3 4">Miyake</strain>
    </source>
</reference>
<protein>
    <submittedName>
        <fullName evidence="3">Ribosome binding protein, putative</fullName>
    </submittedName>
</protein>